<dbReference type="Pfam" id="PF25209">
    <property type="entry name" value="Phage_capsid_4"/>
    <property type="match status" value="1"/>
</dbReference>
<feature type="non-terminal residue" evidence="1">
    <location>
        <position position="332"/>
    </location>
</feature>
<gene>
    <name evidence="1" type="ORF">ACFQ07_26370</name>
</gene>
<comment type="caution">
    <text evidence="1">The sequence shown here is derived from an EMBL/GenBank/DDBJ whole genome shotgun (WGS) entry which is preliminary data.</text>
</comment>
<proteinExistence type="predicted"/>
<evidence type="ECO:0000313" key="2">
    <source>
        <dbReference type="Proteomes" id="UP001597083"/>
    </source>
</evidence>
<sequence>MTSTLFTEAVERISQESAAIGTLFGSDRKVNGTRRAPGWNARLLEAERFMQEIKSGRRPIHHFKEAMSTSDFPLLFADSLDRQLYGAYEATVPTWMNYARSATVNDFKTVKRFATSGVRGLLQKVGELAEHERRGQDETEYSYAVSKYEAGFALSWEAMINDDLDAFARLPQDLADSVRDSEEEFVTRLFCGPSGPDTTVYTVGNDNFIDASAEAPLTRDNLQAAITRLMKRRDDNDNPIVVKAVELVVGPGLALHAQEIIDTTEYRSVDSNGNVRIISGNGVAANLRVNVNYWIPSVASTANADTSWWVFANPSGPRPALEFGRLRGFEAP</sequence>
<dbReference type="EMBL" id="JBHTIR010003792">
    <property type="protein sequence ID" value="MFD0855795.1"/>
    <property type="molecule type" value="Genomic_DNA"/>
</dbReference>
<reference evidence="2" key="1">
    <citation type="journal article" date="2019" name="Int. J. Syst. Evol. Microbiol.">
        <title>The Global Catalogue of Microorganisms (GCM) 10K type strain sequencing project: providing services to taxonomists for standard genome sequencing and annotation.</title>
        <authorList>
            <consortium name="The Broad Institute Genomics Platform"/>
            <consortium name="The Broad Institute Genome Sequencing Center for Infectious Disease"/>
            <person name="Wu L."/>
            <person name="Ma J."/>
        </authorList>
    </citation>
    <scope>NUCLEOTIDE SEQUENCE [LARGE SCALE GENOMIC DNA]</scope>
    <source>
        <strain evidence="2">JCM 31696</strain>
    </source>
</reference>
<protein>
    <submittedName>
        <fullName evidence="1">Mu-like prophage major head subunit gpT family protein</fullName>
    </submittedName>
</protein>
<keyword evidence="2" id="KW-1185">Reference proteome</keyword>
<accession>A0ABW3CPF0</accession>
<organism evidence="1 2">
    <name type="scientific">Actinomadura adrarensis</name>
    <dbReference type="NCBI Taxonomy" id="1819600"/>
    <lineage>
        <taxon>Bacteria</taxon>
        <taxon>Bacillati</taxon>
        <taxon>Actinomycetota</taxon>
        <taxon>Actinomycetes</taxon>
        <taxon>Streptosporangiales</taxon>
        <taxon>Thermomonosporaceae</taxon>
        <taxon>Actinomadura</taxon>
    </lineage>
</organism>
<evidence type="ECO:0000313" key="1">
    <source>
        <dbReference type="EMBL" id="MFD0855795.1"/>
    </source>
</evidence>
<dbReference type="Proteomes" id="UP001597083">
    <property type="component" value="Unassembled WGS sequence"/>
</dbReference>
<name>A0ABW3CPF0_9ACTN</name>